<dbReference type="GO" id="GO:0043565">
    <property type="term" value="F:sequence-specific DNA binding"/>
    <property type="evidence" value="ECO:0007669"/>
    <property type="project" value="InterPro"/>
</dbReference>
<dbReference type="PANTHER" id="PTHR43280">
    <property type="entry name" value="ARAC-FAMILY TRANSCRIPTIONAL REGULATOR"/>
    <property type="match status" value="1"/>
</dbReference>
<evidence type="ECO:0000256" key="1">
    <source>
        <dbReference type="ARBA" id="ARBA00023125"/>
    </source>
</evidence>
<dbReference type="EMBL" id="JAHSPG010000002">
    <property type="protein sequence ID" value="MBV4356279.1"/>
    <property type="molecule type" value="Genomic_DNA"/>
</dbReference>
<keyword evidence="4" id="KW-1185">Reference proteome</keyword>
<organism evidence="3 4">
    <name type="scientific">Pinibacter aurantiacus</name>
    <dbReference type="NCBI Taxonomy" id="2851599"/>
    <lineage>
        <taxon>Bacteria</taxon>
        <taxon>Pseudomonadati</taxon>
        <taxon>Bacteroidota</taxon>
        <taxon>Chitinophagia</taxon>
        <taxon>Chitinophagales</taxon>
        <taxon>Chitinophagaceae</taxon>
        <taxon>Pinibacter</taxon>
    </lineage>
</organism>
<name>A0A9E2S7S1_9BACT</name>
<evidence type="ECO:0000313" key="4">
    <source>
        <dbReference type="Proteomes" id="UP000812270"/>
    </source>
</evidence>
<dbReference type="SMART" id="SM00342">
    <property type="entry name" value="HTH_ARAC"/>
    <property type="match status" value="1"/>
</dbReference>
<dbReference type="PANTHER" id="PTHR43280:SF2">
    <property type="entry name" value="HTH-TYPE TRANSCRIPTIONAL REGULATOR EXSA"/>
    <property type="match status" value="1"/>
</dbReference>
<dbReference type="PROSITE" id="PS01124">
    <property type="entry name" value="HTH_ARAC_FAMILY_2"/>
    <property type="match status" value="1"/>
</dbReference>
<evidence type="ECO:0000259" key="2">
    <source>
        <dbReference type="PROSITE" id="PS01124"/>
    </source>
</evidence>
<dbReference type="Pfam" id="PF12833">
    <property type="entry name" value="HTH_18"/>
    <property type="match status" value="1"/>
</dbReference>
<dbReference type="GO" id="GO:0003700">
    <property type="term" value="F:DNA-binding transcription factor activity"/>
    <property type="evidence" value="ECO:0007669"/>
    <property type="project" value="InterPro"/>
</dbReference>
<dbReference type="RefSeq" id="WP_217789838.1">
    <property type="nucleotide sequence ID" value="NZ_JAHSPG010000002.1"/>
</dbReference>
<protein>
    <submittedName>
        <fullName evidence="3">Helix-turn-helix transcriptional regulator</fullName>
    </submittedName>
</protein>
<dbReference type="InterPro" id="IPR018060">
    <property type="entry name" value="HTH_AraC"/>
</dbReference>
<sequence>MHYRQILPPPYLAKHVRYFWTLRGNDVQHNADVFRPLPDGCPGLIFQPGFAQQDYALPDFFLYGQTTQQNEIILNEKVDTIGVYFYPDALRSVFGLHAETLTNTCMNVVDASPQKYISINDQLLNTATVEEKINIIAAYLFELIQKNNHHQNAEAQYIFSAISKSKGNISLKNLHADTRLSERSFERKLKQHIGISAKLFSRICRFQTSLTQLRNNNFQKLSDIAYENEYADQSHFIRAFKEFAGCTPQQFQKQTNEVVENFPIVVRESC</sequence>
<dbReference type="Pfam" id="PF20240">
    <property type="entry name" value="DUF6597"/>
    <property type="match status" value="1"/>
</dbReference>
<accession>A0A9E2S7S1</accession>
<dbReference type="InterPro" id="IPR046532">
    <property type="entry name" value="DUF6597"/>
</dbReference>
<feature type="domain" description="HTH araC/xylS-type" evidence="2">
    <location>
        <begin position="152"/>
        <end position="254"/>
    </location>
</feature>
<gene>
    <name evidence="3" type="ORF">KTO63_03900</name>
</gene>
<evidence type="ECO:0000313" key="3">
    <source>
        <dbReference type="EMBL" id="MBV4356279.1"/>
    </source>
</evidence>
<dbReference type="AlphaFoldDB" id="A0A9E2S7S1"/>
<reference evidence="3" key="1">
    <citation type="submission" date="2021-06" db="EMBL/GenBank/DDBJ databases">
        <authorList>
            <person name="Huq M.A."/>
        </authorList>
    </citation>
    <scope>NUCLEOTIDE SEQUENCE</scope>
    <source>
        <strain evidence="3">MAH-26</strain>
    </source>
</reference>
<keyword evidence="1" id="KW-0238">DNA-binding</keyword>
<dbReference type="Proteomes" id="UP000812270">
    <property type="component" value="Unassembled WGS sequence"/>
</dbReference>
<comment type="caution">
    <text evidence="3">The sequence shown here is derived from an EMBL/GenBank/DDBJ whole genome shotgun (WGS) entry which is preliminary data.</text>
</comment>
<proteinExistence type="predicted"/>